<dbReference type="OrthoDB" id="4891185at2759"/>
<organism evidence="3 4">
    <name type="scientific">Moelleriella libera RCEF 2490</name>
    <dbReference type="NCBI Taxonomy" id="1081109"/>
    <lineage>
        <taxon>Eukaryota</taxon>
        <taxon>Fungi</taxon>
        <taxon>Dikarya</taxon>
        <taxon>Ascomycota</taxon>
        <taxon>Pezizomycotina</taxon>
        <taxon>Sordariomycetes</taxon>
        <taxon>Hypocreomycetidae</taxon>
        <taxon>Hypocreales</taxon>
        <taxon>Clavicipitaceae</taxon>
        <taxon>Moelleriella</taxon>
    </lineage>
</organism>
<keyword evidence="2" id="KW-0472">Membrane</keyword>
<feature type="transmembrane region" description="Helical" evidence="2">
    <location>
        <begin position="232"/>
        <end position="253"/>
    </location>
</feature>
<evidence type="ECO:0000313" key="3">
    <source>
        <dbReference type="EMBL" id="KZZ98713.1"/>
    </source>
</evidence>
<gene>
    <name evidence="3" type="ORF">AAL_03231</name>
</gene>
<keyword evidence="2" id="KW-0812">Transmembrane</keyword>
<sequence>MTATLAAKTAPPMVSATSSSPTLPMKPTSSGRLKHLGPLTTAFTPPTTCTSLCQFAPAARTIMFVNGCIGGGPVMRLNSDCFPSTMGNGTSQVYSPGNSCPIGYGPSCTALAPGASYTQGSGITIWDSLTTGETAIGCCPSGFRCHNSQSYLCISMPDVSETIWAWATDGTPEYKSFVVQDRPYIFAMLASRVVLVDSSNVTTSSLSSSSSLPPSQGATPAALERNTLTSSAMIGIIFGASSLIVAAMFINYCRSRRRRRAKLTVERSQPANKNGEPPHLFGQKAELPDEPINAIFELDGTSIFQLPAGEEIGSLSPLAAELESFPAPQ</sequence>
<comment type="caution">
    <text evidence="3">The sequence shown here is derived from an EMBL/GenBank/DDBJ whole genome shotgun (WGS) entry which is preliminary data.</text>
</comment>
<reference evidence="3 4" key="1">
    <citation type="journal article" date="2016" name="Genome Biol. Evol.">
        <title>Divergent and convergent evolution of fungal pathogenicity.</title>
        <authorList>
            <person name="Shang Y."/>
            <person name="Xiao G."/>
            <person name="Zheng P."/>
            <person name="Cen K."/>
            <person name="Zhan S."/>
            <person name="Wang C."/>
        </authorList>
    </citation>
    <scope>NUCLEOTIDE SEQUENCE [LARGE SCALE GENOMIC DNA]</scope>
    <source>
        <strain evidence="3 4">RCEF 2490</strain>
    </source>
</reference>
<dbReference type="EMBL" id="AZGY01000005">
    <property type="protein sequence ID" value="KZZ98713.1"/>
    <property type="molecule type" value="Genomic_DNA"/>
</dbReference>
<feature type="compositionally biased region" description="Polar residues" evidence="1">
    <location>
        <begin position="15"/>
        <end position="31"/>
    </location>
</feature>
<dbReference type="AlphaFoldDB" id="A0A168EEF3"/>
<evidence type="ECO:0000256" key="1">
    <source>
        <dbReference type="SAM" id="MobiDB-lite"/>
    </source>
</evidence>
<name>A0A168EEF3_9HYPO</name>
<evidence type="ECO:0000313" key="4">
    <source>
        <dbReference type="Proteomes" id="UP000078544"/>
    </source>
</evidence>
<keyword evidence="4" id="KW-1185">Reference proteome</keyword>
<protein>
    <submittedName>
        <fullName evidence="3">Uncharacterized protein</fullName>
    </submittedName>
</protein>
<keyword evidence="2" id="KW-1133">Transmembrane helix</keyword>
<feature type="region of interest" description="Disordered" evidence="1">
    <location>
        <begin position="1"/>
        <end position="37"/>
    </location>
</feature>
<evidence type="ECO:0000256" key="2">
    <source>
        <dbReference type="SAM" id="Phobius"/>
    </source>
</evidence>
<dbReference type="Proteomes" id="UP000078544">
    <property type="component" value="Unassembled WGS sequence"/>
</dbReference>
<dbReference type="STRING" id="1081109.A0A168EEF3"/>
<accession>A0A168EEF3</accession>
<proteinExistence type="predicted"/>